<reference evidence="1 2" key="1">
    <citation type="journal article" date="2016" name="Genome Announc.">
        <title>Draft Genome Sequence of the Anaerobic Ammonium-Oxidizing Bacterium 'Candidatus Brocadia sp. 40'.</title>
        <authorList>
            <person name="Ali M."/>
            <person name="Haroon M.F."/>
            <person name="Narita Y."/>
            <person name="Zhang L."/>
            <person name="Rangel Shaw D."/>
            <person name="Okabe S."/>
            <person name="Saikaly P.E."/>
        </authorList>
    </citation>
    <scope>NUCLEOTIDE SEQUENCE [LARGE SCALE GENOMIC DNA]</scope>
    <source>
        <strain evidence="1 2">40</strain>
    </source>
</reference>
<sequence length="67" mass="7605">MQKSCNQISPVKESGGRCKKLTKKEDFTQQYYREYKKKIVVAITFTLLSVNTTKHPGTGDCPRLPPS</sequence>
<organism evidence="1 2">
    <name type="scientific">Candidatus Brocadia sapporoensis</name>
    <dbReference type="NCBI Taxonomy" id="392547"/>
    <lineage>
        <taxon>Bacteria</taxon>
        <taxon>Pseudomonadati</taxon>
        <taxon>Planctomycetota</taxon>
        <taxon>Candidatus Brocadiia</taxon>
        <taxon>Candidatus Brocadiales</taxon>
        <taxon>Candidatus Brocadiaceae</taxon>
        <taxon>Candidatus Brocadia</taxon>
    </lineage>
</organism>
<gene>
    <name evidence="1" type="ORF">BIY37_08500</name>
</gene>
<name>A0A1V6LZ98_9BACT</name>
<dbReference type="Proteomes" id="UP000242219">
    <property type="component" value="Unassembled WGS sequence"/>
</dbReference>
<evidence type="ECO:0000313" key="2">
    <source>
        <dbReference type="Proteomes" id="UP000242219"/>
    </source>
</evidence>
<dbReference type="EMBL" id="MJUW02000091">
    <property type="protein sequence ID" value="OQD45427.1"/>
    <property type="molecule type" value="Genomic_DNA"/>
</dbReference>
<proteinExistence type="predicted"/>
<dbReference type="AlphaFoldDB" id="A0A1V6LZ98"/>
<keyword evidence="2" id="KW-1185">Reference proteome</keyword>
<accession>A0A1V6LZ98</accession>
<comment type="caution">
    <text evidence="1">The sequence shown here is derived from an EMBL/GenBank/DDBJ whole genome shotgun (WGS) entry which is preliminary data.</text>
</comment>
<evidence type="ECO:0000313" key="1">
    <source>
        <dbReference type="EMBL" id="OQD45427.1"/>
    </source>
</evidence>
<protein>
    <submittedName>
        <fullName evidence="1">Uncharacterized protein</fullName>
    </submittedName>
</protein>